<dbReference type="GO" id="GO:0000972">
    <property type="term" value="P:transcription-dependent tethering of RNA polymerase II gene DNA at nuclear periphery"/>
    <property type="evidence" value="ECO:0007669"/>
    <property type="project" value="TreeGrafter"/>
</dbReference>
<evidence type="ECO:0000256" key="3">
    <source>
        <dbReference type="ARBA" id="ARBA00022448"/>
    </source>
</evidence>
<dbReference type="EMBL" id="JADBJN010000003">
    <property type="protein sequence ID" value="KAG5672648.1"/>
    <property type="molecule type" value="Genomic_DNA"/>
</dbReference>
<evidence type="ECO:0000256" key="2">
    <source>
        <dbReference type="ARBA" id="ARBA00005569"/>
    </source>
</evidence>
<comment type="subcellular location">
    <subcellularLocation>
        <location evidence="1">Nucleus</location>
    </subcellularLocation>
</comment>
<keyword evidence="4" id="KW-0539">Nucleus</keyword>
<protein>
    <recommendedName>
        <fullName evidence="5">Nucleoporin Nup133/Nup155-like N-terminal domain-containing protein</fullName>
    </recommendedName>
</protein>
<dbReference type="Gene3D" id="1.25.40.700">
    <property type="match status" value="1"/>
</dbReference>
<comment type="similarity">
    <text evidence="2">Belongs to the nucleoporin Nup133 family.</text>
</comment>
<gene>
    <name evidence="6" type="ORF">PVAND_002761</name>
</gene>
<dbReference type="InterPro" id="IPR015943">
    <property type="entry name" value="WD40/YVTN_repeat-like_dom_sf"/>
</dbReference>
<proteinExistence type="inferred from homology"/>
<evidence type="ECO:0000313" key="6">
    <source>
        <dbReference type="EMBL" id="KAG5672648.1"/>
    </source>
</evidence>
<evidence type="ECO:0000256" key="4">
    <source>
        <dbReference type="ARBA" id="ARBA00023242"/>
    </source>
</evidence>
<reference evidence="6" key="1">
    <citation type="submission" date="2021-03" db="EMBL/GenBank/DDBJ databases">
        <title>Chromosome level genome of the anhydrobiotic midge Polypedilum vanderplanki.</title>
        <authorList>
            <person name="Yoshida Y."/>
            <person name="Kikawada T."/>
            <person name="Gusev O."/>
        </authorList>
    </citation>
    <scope>NUCLEOTIDE SEQUENCE</scope>
    <source>
        <strain evidence="6">NIAS01</strain>
        <tissue evidence="6">Whole body or cell culture</tissue>
    </source>
</reference>
<dbReference type="OrthoDB" id="103454at2759"/>
<keyword evidence="7" id="KW-1185">Reference proteome</keyword>
<feature type="domain" description="Nucleoporin Nup133/Nup155-like N-terminal" evidence="5">
    <location>
        <begin position="57"/>
        <end position="428"/>
    </location>
</feature>
<dbReference type="Gene3D" id="2.130.10.10">
    <property type="entry name" value="YVTN repeat-like/Quinoprotein amine dehydrogenase"/>
    <property type="match status" value="1"/>
</dbReference>
<accession>A0A9J6BSG1</accession>
<dbReference type="InterPro" id="IPR037624">
    <property type="entry name" value="Nup133-like"/>
</dbReference>
<dbReference type="PANTHER" id="PTHR13405:SF11">
    <property type="entry name" value="NUCLEAR PORE COMPLEX PROTEIN NUP133"/>
    <property type="match status" value="1"/>
</dbReference>
<evidence type="ECO:0000259" key="5">
    <source>
        <dbReference type="Pfam" id="PF08801"/>
    </source>
</evidence>
<dbReference type="SUPFAM" id="SSF117289">
    <property type="entry name" value="Nucleoporin domain"/>
    <property type="match status" value="1"/>
</dbReference>
<evidence type="ECO:0000256" key="1">
    <source>
        <dbReference type="ARBA" id="ARBA00004123"/>
    </source>
</evidence>
<dbReference type="AlphaFoldDB" id="A0A9J6BSG1"/>
<dbReference type="GO" id="GO:0017056">
    <property type="term" value="F:structural constituent of nuclear pore"/>
    <property type="evidence" value="ECO:0007669"/>
    <property type="project" value="InterPro"/>
</dbReference>
<dbReference type="InterPro" id="IPR014908">
    <property type="entry name" value="Nucleoporin_Nup133/Nup155_N"/>
</dbReference>
<dbReference type="Gene3D" id="1.20.58.1380">
    <property type="match status" value="1"/>
</dbReference>
<evidence type="ECO:0000313" key="7">
    <source>
        <dbReference type="Proteomes" id="UP001107558"/>
    </source>
</evidence>
<dbReference type="GO" id="GO:0016973">
    <property type="term" value="P:poly(A)+ mRNA export from nucleus"/>
    <property type="evidence" value="ECO:0007669"/>
    <property type="project" value="TreeGrafter"/>
</dbReference>
<organism evidence="6 7">
    <name type="scientific">Polypedilum vanderplanki</name>
    <name type="common">Sleeping chironomid midge</name>
    <dbReference type="NCBI Taxonomy" id="319348"/>
    <lineage>
        <taxon>Eukaryota</taxon>
        <taxon>Metazoa</taxon>
        <taxon>Ecdysozoa</taxon>
        <taxon>Arthropoda</taxon>
        <taxon>Hexapoda</taxon>
        <taxon>Insecta</taxon>
        <taxon>Pterygota</taxon>
        <taxon>Neoptera</taxon>
        <taxon>Endopterygota</taxon>
        <taxon>Diptera</taxon>
        <taxon>Nematocera</taxon>
        <taxon>Chironomoidea</taxon>
        <taxon>Chironomidae</taxon>
        <taxon>Chironominae</taxon>
        <taxon>Polypedilum</taxon>
        <taxon>Polypedilum</taxon>
    </lineage>
</organism>
<dbReference type="Proteomes" id="UP001107558">
    <property type="component" value="Chromosome 3"/>
</dbReference>
<comment type="caution">
    <text evidence="6">The sequence shown here is derived from an EMBL/GenBank/DDBJ whole genome shotgun (WGS) entry which is preliminary data.</text>
</comment>
<dbReference type="Pfam" id="PF08801">
    <property type="entry name" value="Nucleoporin_N"/>
    <property type="match status" value="1"/>
</dbReference>
<dbReference type="GO" id="GO:0006606">
    <property type="term" value="P:protein import into nucleus"/>
    <property type="evidence" value="ECO:0007669"/>
    <property type="project" value="TreeGrafter"/>
</dbReference>
<name>A0A9J6BSG1_POLVA</name>
<dbReference type="GO" id="GO:0031080">
    <property type="term" value="C:nuclear pore outer ring"/>
    <property type="evidence" value="ECO:0007669"/>
    <property type="project" value="TreeGrafter"/>
</dbReference>
<sequence>MDRSILNSSMSAINKSFSVQTTPKSRNRKSIFPKSMKNVSISGRSNASTVQIVTRSEYNIVEVFGNSLPIKITELLTFSERNTTVSVAYSTNGWAWAVCGRKLLIWQYKGSSKSQSDSSKLTKTPSTSIRSVPSLCRELTLPHCDIGHKARLINVFVPEGSQTAACLAVSTTGDVRFWPSIAHDGSSLDENGILEGQEFDQLINLSPQGYLLVTTTCNLVLLQIQIQGGRQRIVHRTIKPPTGFFGGFGKKFASILIGMNSNQDSENKLIKITYEAVNSIEYHVNILSEHSLARWLFSPNSSEVFLYEEQEISKKIREYFRTKMWPNRSSMNEPIDMWMLDMQTIDRGVMILAAGANLGLTPQVFLVLITVIAEADNFQIKDLQLVRYKIFYNHQQQNLFVKFKFIICRGMAYIYSDRLIIPVIIQHNTPLQPPIDDIEKIEFHLQDDRLLAAENIAGLPLFFSRIHGIVCVTPSDFEPDFLNSSMNVSTTNLSTVGNIDVFSPQMTVHDASNILSPSTTNTGNLSVYSLDPEQIRENNRDVVSQLKAAFIYHLKRNSSMCHQIINELFGKHDGRQTDSELDKTICCIAKDIAEDIPASDPRWEQELSNKSVVALGSSTSMQIIQQLREKNFCMIKFVEFLHGVGLWSKLMGITEKGNVKITTCLLSDINEKIVAAIALRCLHQAHSRLIDEAIDLIFQDNNSLATGSLTNQDIFYTSITSIQDIFRKFMQIIENLIQQEVPNHQVQNTIIEINTIILQVLQEILKFRQQNTNLYKVQMSDAVNFEYQPWTAASDENGLRDTLLQIIQLTLQHGIRLNGEGEYRFKHYQHMTDLIDFVLDGRRNFLTSIRNNPDKLNVLHHQYESQRFDLIFPLVEDEQYELAAKLAEKYLDFQILVIICDKTENQIRLDEYIERFKEQNFSQFAISWHMKQNKQGDLFERFRNNQAELAKFLNNHPSLAWIQLMFNGEMGKAAAVLMELAQNEVENVMRKKTMLSLSKLSAYASEMDLSQQIEVINRDLHLIEHQNQIDPEILTALGFNVENMRVLQPEEMIELYISEDYTLSTEIEFRKALELTIYVEDSIDYRNKIWCAAIRKDNWLDINMDAPLDKISETIFYKLVELCYVLDNDLQTFVPRIDTFLTSIELESLLNEKAFVFLIKLAYEHIIETFK</sequence>
<dbReference type="PANTHER" id="PTHR13405">
    <property type="entry name" value="NUCLEAR PORE COMPLEX PROTEIN NUP133"/>
    <property type="match status" value="1"/>
</dbReference>
<keyword evidence="3" id="KW-0813">Transport</keyword>